<dbReference type="EMBL" id="JAAOLX010000008">
    <property type="protein sequence ID" value="NHQ87503.1"/>
    <property type="molecule type" value="Genomic_DNA"/>
</dbReference>
<dbReference type="InterPro" id="IPR003660">
    <property type="entry name" value="HAMP_dom"/>
</dbReference>
<evidence type="ECO:0000256" key="2">
    <source>
        <dbReference type="ARBA" id="ARBA00029447"/>
    </source>
</evidence>
<dbReference type="Pfam" id="PF00015">
    <property type="entry name" value="MCPsignal"/>
    <property type="match status" value="1"/>
</dbReference>
<proteinExistence type="inferred from homology"/>
<evidence type="ECO:0000256" key="1">
    <source>
        <dbReference type="ARBA" id="ARBA00023224"/>
    </source>
</evidence>
<dbReference type="RefSeq" id="WP_166827985.1">
    <property type="nucleotide sequence ID" value="NZ_JAAOLX010000008.1"/>
</dbReference>
<dbReference type="Proteomes" id="UP000712570">
    <property type="component" value="Unassembled WGS sequence"/>
</dbReference>
<evidence type="ECO:0000313" key="9">
    <source>
        <dbReference type="Proteomes" id="UP000712570"/>
    </source>
</evidence>
<dbReference type="PROSITE" id="PS50885">
    <property type="entry name" value="HAMP"/>
    <property type="match status" value="1"/>
</dbReference>
<sequence>MTISKRLIILIALALSASLLIASIAWQQLNDANVSIQTITGQNIPAINTLNQISLSFKERRVQLYQHVMAQDTESKKKREPRIQKLTQEIDESVQKLKSNHWANNTTALSTALNAYFPILTEVLKLSKENKEEEAQAYVQQYGASAGMQVNAELKKLADENAMAIAQARESFNAQQQRAKIIFLSIVIISCILLLGFGSYIYLQIRRPLQDTVNTMQNIASHLNLSLRIPQNSHDEIGGMVKTINQVFIHIQGSFQQIQKNSKDVNQAATMLAQMAVQQSVNAETASETASSMASTVEEVSSSISLIAGRSHVTHNVSQTAHAQAEMGITIIDNTVEQIYGIAAQVDEASRELGELQESNKEIQNMVQIIKEIADQTSLLALNAAIEAARAGEEGRGFAVVADEVRKLAERTTRSTRLIVDSADRIHQGANRAAERMLDVVGRVDQGVSLVSEAGNAMREIRSAAHSVVEQVSDISLAINEQSAASHAMALQVERTACMAEEAHAAALHEAASAKELRTLADTMQKEVSRYRLS</sequence>
<feature type="transmembrane region" description="Helical" evidence="5">
    <location>
        <begin position="181"/>
        <end position="203"/>
    </location>
</feature>
<dbReference type="Pfam" id="PF00672">
    <property type="entry name" value="HAMP"/>
    <property type="match status" value="1"/>
</dbReference>
<evidence type="ECO:0000256" key="4">
    <source>
        <dbReference type="SAM" id="Coils"/>
    </source>
</evidence>
<gene>
    <name evidence="8" type="ORF">HA050_15400</name>
</gene>
<keyword evidence="1 3" id="KW-0807">Transducer</keyword>
<dbReference type="InterPro" id="IPR004090">
    <property type="entry name" value="Chemotax_Me-accpt_rcpt"/>
</dbReference>
<dbReference type="SMART" id="SM00283">
    <property type="entry name" value="MA"/>
    <property type="match status" value="1"/>
</dbReference>
<accession>A0ABX0KS75</accession>
<keyword evidence="5" id="KW-0812">Transmembrane</keyword>
<dbReference type="SMART" id="SM00304">
    <property type="entry name" value="HAMP"/>
    <property type="match status" value="1"/>
</dbReference>
<evidence type="ECO:0000256" key="5">
    <source>
        <dbReference type="SAM" id="Phobius"/>
    </source>
</evidence>
<dbReference type="InterPro" id="IPR004089">
    <property type="entry name" value="MCPsignal_dom"/>
</dbReference>
<protein>
    <submittedName>
        <fullName evidence="8">Methyl-accepting chemotaxis protein</fullName>
    </submittedName>
</protein>
<keyword evidence="9" id="KW-1185">Reference proteome</keyword>
<organism evidence="8 9">
    <name type="scientific">Iodobacter violaceini</name>
    <dbReference type="NCBI Taxonomy" id="3044271"/>
    <lineage>
        <taxon>Bacteria</taxon>
        <taxon>Pseudomonadati</taxon>
        <taxon>Pseudomonadota</taxon>
        <taxon>Betaproteobacteria</taxon>
        <taxon>Neisseriales</taxon>
        <taxon>Chitinibacteraceae</taxon>
        <taxon>Iodobacter</taxon>
    </lineage>
</organism>
<comment type="caution">
    <text evidence="8">The sequence shown here is derived from an EMBL/GenBank/DDBJ whole genome shotgun (WGS) entry which is preliminary data.</text>
</comment>
<dbReference type="PROSITE" id="PS50111">
    <property type="entry name" value="CHEMOTAXIS_TRANSDUC_2"/>
    <property type="match status" value="1"/>
</dbReference>
<comment type="similarity">
    <text evidence="2">Belongs to the methyl-accepting chemotaxis (MCP) protein family.</text>
</comment>
<dbReference type="Pfam" id="PF12729">
    <property type="entry name" value="4HB_MCP_1"/>
    <property type="match status" value="1"/>
</dbReference>
<dbReference type="SUPFAM" id="SSF58104">
    <property type="entry name" value="Methyl-accepting chemotaxis protein (MCP) signaling domain"/>
    <property type="match status" value="1"/>
</dbReference>
<dbReference type="PANTHER" id="PTHR32089:SF112">
    <property type="entry name" value="LYSOZYME-LIKE PROTEIN-RELATED"/>
    <property type="match status" value="1"/>
</dbReference>
<evidence type="ECO:0000259" key="6">
    <source>
        <dbReference type="PROSITE" id="PS50111"/>
    </source>
</evidence>
<keyword evidence="5" id="KW-0472">Membrane</keyword>
<evidence type="ECO:0000256" key="3">
    <source>
        <dbReference type="PROSITE-ProRule" id="PRU00284"/>
    </source>
</evidence>
<keyword evidence="4" id="KW-0175">Coiled coil</keyword>
<dbReference type="CDD" id="cd06225">
    <property type="entry name" value="HAMP"/>
    <property type="match status" value="1"/>
</dbReference>
<dbReference type="PRINTS" id="PR00260">
    <property type="entry name" value="CHEMTRNSDUCR"/>
</dbReference>
<feature type="coiled-coil region" evidence="4">
    <location>
        <begin position="346"/>
        <end position="376"/>
    </location>
</feature>
<dbReference type="InterPro" id="IPR024478">
    <property type="entry name" value="HlyB_4HB_MCP"/>
</dbReference>
<name>A0ABX0KS75_9NEIS</name>
<feature type="domain" description="Methyl-accepting transducer" evidence="6">
    <location>
        <begin position="261"/>
        <end position="497"/>
    </location>
</feature>
<reference evidence="8 9" key="1">
    <citation type="submission" date="2020-03" db="EMBL/GenBank/DDBJ databases">
        <title>Draft genome sequence of environmentally isolated violet-colored cultures.</title>
        <authorList>
            <person name="Wilson H.S."/>
        </authorList>
    </citation>
    <scope>NUCLEOTIDE SEQUENCE [LARGE SCALE GENOMIC DNA]</scope>
    <source>
        <strain evidence="8 9">HSC-16F04</strain>
    </source>
</reference>
<evidence type="ECO:0000313" key="8">
    <source>
        <dbReference type="EMBL" id="NHQ87503.1"/>
    </source>
</evidence>
<keyword evidence="5" id="KW-1133">Transmembrane helix</keyword>
<evidence type="ECO:0000259" key="7">
    <source>
        <dbReference type="PROSITE" id="PS50885"/>
    </source>
</evidence>
<dbReference type="Gene3D" id="1.10.287.950">
    <property type="entry name" value="Methyl-accepting chemotaxis protein"/>
    <property type="match status" value="1"/>
</dbReference>
<feature type="domain" description="HAMP" evidence="7">
    <location>
        <begin position="203"/>
        <end position="256"/>
    </location>
</feature>
<dbReference type="PANTHER" id="PTHR32089">
    <property type="entry name" value="METHYL-ACCEPTING CHEMOTAXIS PROTEIN MCPB"/>
    <property type="match status" value="1"/>
</dbReference>